<keyword evidence="2" id="KW-0378">Hydrolase</keyword>
<dbReference type="AlphaFoldDB" id="A0A266NG45"/>
<dbReference type="Proteomes" id="UP000215788">
    <property type="component" value="Unassembled WGS sequence"/>
</dbReference>
<gene>
    <name evidence="2" type="ORF">CJF39_01255</name>
</gene>
<dbReference type="PANTHER" id="PTHR11614">
    <property type="entry name" value="PHOSPHOLIPASE-RELATED"/>
    <property type="match status" value="1"/>
</dbReference>
<dbReference type="InterPro" id="IPR051044">
    <property type="entry name" value="MAG_DAG_Lipase"/>
</dbReference>
<accession>A0A266NG45</accession>
<sequence>MPAPFSPDTLRASLQPLAADGPISREGLAYQRFYGLDFPHRAIPVKRQLGRYSAAGYDLVSQVWWPEATPVGTLFVIHGFYDHMGLYRHVIEWGLDRGFVVIACDLPGHGLSSGERASIGDFYQYQEALQGLFIEAQSLSLPQPWHLYGQSTGGAIVVDHLLRQGDSSPAQGQVILMAPLVRPKDWHWSKFSYYLLRPFVKGIARRFSENTNNLDFMPFLQADPLQPLRLPTAWVGALARWIPRIESAPPCARQPLIIQGDADKTVDWRHNVQVLNSKFQQPHLLLLPGARHHLANETDEIRERYFAFLDRHFDASTVSSRRQA</sequence>
<evidence type="ECO:0000259" key="1">
    <source>
        <dbReference type="Pfam" id="PF12146"/>
    </source>
</evidence>
<name>A0A266NG45_9PSED</name>
<dbReference type="InterPro" id="IPR000073">
    <property type="entry name" value="AB_hydrolase_1"/>
</dbReference>
<comment type="caution">
    <text evidence="2">The sequence shown here is derived from an EMBL/GenBank/DDBJ whole genome shotgun (WGS) entry which is preliminary data.</text>
</comment>
<dbReference type="OrthoDB" id="5614837at2"/>
<evidence type="ECO:0000313" key="3">
    <source>
        <dbReference type="Proteomes" id="UP000215788"/>
    </source>
</evidence>
<dbReference type="Gene3D" id="3.40.50.1820">
    <property type="entry name" value="alpha/beta hydrolase"/>
    <property type="match status" value="1"/>
</dbReference>
<protein>
    <submittedName>
        <fullName evidence="2">Alpha/beta hydrolase</fullName>
    </submittedName>
</protein>
<evidence type="ECO:0000313" key="2">
    <source>
        <dbReference type="EMBL" id="OZY61464.1"/>
    </source>
</evidence>
<organism evidence="2 3">
    <name type="scientific">Pseudomonas lundensis</name>
    <dbReference type="NCBI Taxonomy" id="86185"/>
    <lineage>
        <taxon>Bacteria</taxon>
        <taxon>Pseudomonadati</taxon>
        <taxon>Pseudomonadota</taxon>
        <taxon>Gammaproteobacteria</taxon>
        <taxon>Pseudomonadales</taxon>
        <taxon>Pseudomonadaceae</taxon>
        <taxon>Pseudomonas</taxon>
    </lineage>
</organism>
<reference evidence="2 3" key="1">
    <citation type="submission" date="2017-08" db="EMBL/GenBank/DDBJ databases">
        <title>Genomic and metabolic characterisation of spoilage-associated Pseudomonas species.</title>
        <authorList>
            <person name="Stanborough T."/>
            <person name="Fegan N."/>
            <person name="Powell S.M."/>
            <person name="Singh T."/>
            <person name="Tamplin M.L."/>
            <person name="Chandry P.S."/>
        </authorList>
    </citation>
    <scope>NUCLEOTIDE SEQUENCE [LARGE SCALE GENOMIC DNA]</scope>
    <source>
        <strain evidence="2 3">L1802</strain>
    </source>
</reference>
<proteinExistence type="predicted"/>
<dbReference type="InterPro" id="IPR022742">
    <property type="entry name" value="Hydrolase_4"/>
</dbReference>
<dbReference type="Pfam" id="PF12146">
    <property type="entry name" value="Hydrolase_4"/>
    <property type="match status" value="1"/>
</dbReference>
<dbReference type="SUPFAM" id="SSF53474">
    <property type="entry name" value="alpha/beta-Hydrolases"/>
    <property type="match status" value="1"/>
</dbReference>
<dbReference type="RefSeq" id="WP_094991794.1">
    <property type="nucleotide sequence ID" value="NZ_NQKI01000001.1"/>
</dbReference>
<dbReference type="PRINTS" id="PR00111">
    <property type="entry name" value="ABHYDROLASE"/>
</dbReference>
<feature type="domain" description="Serine aminopeptidase S33" evidence="1">
    <location>
        <begin position="70"/>
        <end position="299"/>
    </location>
</feature>
<dbReference type="GO" id="GO:0016787">
    <property type="term" value="F:hydrolase activity"/>
    <property type="evidence" value="ECO:0007669"/>
    <property type="project" value="UniProtKB-KW"/>
</dbReference>
<dbReference type="InterPro" id="IPR029058">
    <property type="entry name" value="AB_hydrolase_fold"/>
</dbReference>
<dbReference type="EMBL" id="NQKI01000001">
    <property type="protein sequence ID" value="OZY61464.1"/>
    <property type="molecule type" value="Genomic_DNA"/>
</dbReference>